<reference evidence="1" key="2">
    <citation type="journal article" date="2023" name="Science">
        <title>Genomic signatures of disease resistance in endangered staghorn corals.</title>
        <authorList>
            <person name="Vollmer S.V."/>
            <person name="Selwyn J.D."/>
            <person name="Despard B.A."/>
            <person name="Roesel C.L."/>
        </authorList>
    </citation>
    <scope>NUCLEOTIDE SEQUENCE</scope>
    <source>
        <strain evidence="1">K2</strain>
    </source>
</reference>
<dbReference type="EMBL" id="JARQWQ010000015">
    <property type="protein sequence ID" value="KAK2567060.1"/>
    <property type="molecule type" value="Genomic_DNA"/>
</dbReference>
<accession>A0AAD9QTE5</accession>
<name>A0AAD9QTE5_ACRCE</name>
<protein>
    <submittedName>
        <fullName evidence="1">Uncharacterized protein</fullName>
    </submittedName>
</protein>
<evidence type="ECO:0000313" key="2">
    <source>
        <dbReference type="Proteomes" id="UP001249851"/>
    </source>
</evidence>
<sequence length="63" mass="6999">MQCVDLISPCHRGVCRQKNEKDLKRGGEAGSENTYCGPLVMVTEAPVRGFSKKDEFQPKSTIQ</sequence>
<proteinExistence type="predicted"/>
<evidence type="ECO:0000313" key="1">
    <source>
        <dbReference type="EMBL" id="KAK2567060.1"/>
    </source>
</evidence>
<dbReference type="AlphaFoldDB" id="A0AAD9QTE5"/>
<gene>
    <name evidence="1" type="ORF">P5673_008845</name>
</gene>
<comment type="caution">
    <text evidence="1">The sequence shown here is derived from an EMBL/GenBank/DDBJ whole genome shotgun (WGS) entry which is preliminary data.</text>
</comment>
<keyword evidence="2" id="KW-1185">Reference proteome</keyword>
<dbReference type="Proteomes" id="UP001249851">
    <property type="component" value="Unassembled WGS sequence"/>
</dbReference>
<reference evidence="1" key="1">
    <citation type="journal article" date="2023" name="G3 (Bethesda)">
        <title>Whole genome assembly and annotation of the endangered Caribbean coral Acropora cervicornis.</title>
        <authorList>
            <person name="Selwyn J.D."/>
            <person name="Vollmer S.V."/>
        </authorList>
    </citation>
    <scope>NUCLEOTIDE SEQUENCE</scope>
    <source>
        <strain evidence="1">K2</strain>
    </source>
</reference>
<organism evidence="1 2">
    <name type="scientific">Acropora cervicornis</name>
    <name type="common">Staghorn coral</name>
    <dbReference type="NCBI Taxonomy" id="6130"/>
    <lineage>
        <taxon>Eukaryota</taxon>
        <taxon>Metazoa</taxon>
        <taxon>Cnidaria</taxon>
        <taxon>Anthozoa</taxon>
        <taxon>Hexacorallia</taxon>
        <taxon>Scleractinia</taxon>
        <taxon>Astrocoeniina</taxon>
        <taxon>Acroporidae</taxon>
        <taxon>Acropora</taxon>
    </lineage>
</organism>